<feature type="transmembrane region" description="Helical" evidence="17">
    <location>
        <begin position="359"/>
        <end position="378"/>
    </location>
</feature>
<evidence type="ECO:0000256" key="15">
    <source>
        <dbReference type="PIRSR" id="PIRSR603373-1"/>
    </source>
</evidence>
<evidence type="ECO:0000256" key="9">
    <source>
        <dbReference type="ARBA" id="ARBA00023004"/>
    </source>
</evidence>
<feature type="binding site" evidence="15">
    <location>
        <begin position="113"/>
        <end position="116"/>
    </location>
    <ligand>
        <name>GTP</name>
        <dbReference type="ChEBI" id="CHEBI:37565"/>
        <label>1</label>
    </ligand>
</feature>
<keyword evidence="11 15" id="KW-0342">GTP-binding</keyword>
<evidence type="ECO:0000313" key="19">
    <source>
        <dbReference type="EMBL" id="AZR73584.1"/>
    </source>
</evidence>
<feature type="binding site" evidence="15">
    <location>
        <begin position="53"/>
        <end position="56"/>
    </location>
    <ligand>
        <name>GTP</name>
        <dbReference type="ChEBI" id="CHEBI:37565"/>
        <label>1</label>
    </ligand>
</feature>
<dbReference type="OrthoDB" id="9809127at2"/>
<dbReference type="InterPro" id="IPR041069">
    <property type="entry name" value="FeoB_Cyto"/>
</dbReference>
<proteinExistence type="inferred from homology"/>
<keyword evidence="16" id="KW-0460">Magnesium</keyword>
<evidence type="ECO:0000256" key="5">
    <source>
        <dbReference type="ARBA" id="ARBA00022496"/>
    </source>
</evidence>
<evidence type="ECO:0000256" key="16">
    <source>
        <dbReference type="PIRSR" id="PIRSR603373-2"/>
    </source>
</evidence>
<feature type="transmembrane region" description="Helical" evidence="17">
    <location>
        <begin position="398"/>
        <end position="420"/>
    </location>
</feature>
<dbReference type="NCBIfam" id="TIGR00437">
    <property type="entry name" value="feoB"/>
    <property type="match status" value="1"/>
</dbReference>
<keyword evidence="6 17" id="KW-0812">Transmembrane</keyword>
<dbReference type="InterPro" id="IPR006073">
    <property type="entry name" value="GTP-bd"/>
</dbReference>
<keyword evidence="9 17" id="KW-0408">Iron</keyword>
<dbReference type="GO" id="GO:0005525">
    <property type="term" value="F:GTP binding"/>
    <property type="evidence" value="ECO:0007669"/>
    <property type="project" value="UniProtKB-KW"/>
</dbReference>
<reference evidence="19 20" key="1">
    <citation type="submission" date="2016-07" db="EMBL/GenBank/DDBJ databases">
        <title>Genome and transcriptome analysis of iron-reducing fermentative bacteria Anoxybacter fermentans.</title>
        <authorList>
            <person name="Zeng X."/>
            <person name="Shao Z."/>
        </authorList>
    </citation>
    <scope>NUCLEOTIDE SEQUENCE [LARGE SCALE GENOMIC DNA]</scope>
    <source>
        <strain evidence="19 20">DY22613</strain>
    </source>
</reference>
<evidence type="ECO:0000256" key="13">
    <source>
        <dbReference type="ARBA" id="ARBA00031200"/>
    </source>
</evidence>
<dbReference type="GO" id="GO:0015093">
    <property type="term" value="F:ferrous iron transmembrane transporter activity"/>
    <property type="evidence" value="ECO:0007669"/>
    <property type="project" value="UniProtKB-UniRule"/>
</dbReference>
<dbReference type="InterPro" id="IPR011640">
    <property type="entry name" value="Fe2_transport_prot_B_C"/>
</dbReference>
<comment type="similarity">
    <text evidence="17">Belongs to the TRAFAC class TrmE-Era-EngA-EngB-Septin-like GTPase superfamily. FeoB GTPase (TC 9.A.8) family.</text>
</comment>
<evidence type="ECO:0000256" key="12">
    <source>
        <dbReference type="ARBA" id="ARBA00023136"/>
    </source>
</evidence>
<dbReference type="EMBL" id="CP016379">
    <property type="protein sequence ID" value="AZR73584.1"/>
    <property type="molecule type" value="Genomic_DNA"/>
</dbReference>
<dbReference type="Pfam" id="PF07670">
    <property type="entry name" value="Gate"/>
    <property type="match status" value="2"/>
</dbReference>
<dbReference type="InterPro" id="IPR005225">
    <property type="entry name" value="Small_GTP-bd"/>
</dbReference>
<dbReference type="GO" id="GO:0005886">
    <property type="term" value="C:plasma membrane"/>
    <property type="evidence" value="ECO:0007669"/>
    <property type="project" value="UniProtKB-SubCell"/>
</dbReference>
<dbReference type="PRINTS" id="PR00326">
    <property type="entry name" value="GTP1OBG"/>
</dbReference>
<evidence type="ECO:0000256" key="6">
    <source>
        <dbReference type="ARBA" id="ARBA00022692"/>
    </source>
</evidence>
<feature type="transmembrane region" description="Helical" evidence="17">
    <location>
        <begin position="432"/>
        <end position="456"/>
    </location>
</feature>
<keyword evidence="8 17" id="KW-1133">Transmembrane helix</keyword>
<feature type="domain" description="FeoB-type G" evidence="18">
    <location>
        <begin position="1"/>
        <end position="162"/>
    </location>
</feature>
<keyword evidence="3 17" id="KW-0813">Transport</keyword>
<sequence length="647" mass="73397">MKIALVGSPNVGKSMIFYRLTGQYVTVSNYPGTTVEVSWGQFKRGEIVVDIIDTPGIYSLFPISEEERVTRRLLLFEKPDLILHIIDAKNIQRMLPITLQLIEAGFKVILVVNMMDEARRRGLKINFSALKKKLGIPVIPTVSITGEGIDKLKKLITELVVDINQAKCRKPLHCYYPGEIEILLKRIQFLLKGKYPITKRSIALFLLQNDEEILEWVKEVEDSMTVKQILKILKKRPVDERKFYSYKITIARQKKNELILRNIFDTSQAKVPYFQTFISQLCTRPLTGIPILFLVLYFGIYRFVGGIGAGVLVDFLEESIFQKWLNPLFTLWFKKLVPWESLQSLFVGEYGIFTLGVRYAVAIILPIVGTFFFVFSILEDSGYFPRLALLVDRIFKLIGLNGRAVIPMVLGLGCDTMATLTTRILESRRERIIATLLLALAIPCSAQLGVITGLLSKEPGGLVIWFLVVVGILFLVGFLADKLMPGIKSGFYIEVPVLRWPKLSNIIVKTRARICWYFIEILPLFVYSSVLIWICQITGVFQRLLDLLEPVMLQLGLPREAAVVFLFGFFRRDYGACGLFDLYQQGILKGDGLIVASIILTLFVPCIAQFAVMVKEYGLKVGLLISGFIFSFAFLVGHIIHLILTFF</sequence>
<dbReference type="KEGG" id="aft:BBF96_09390"/>
<accession>A0A3Q9HQN0</accession>
<dbReference type="InterPro" id="IPR050860">
    <property type="entry name" value="FeoB_GTPase"/>
</dbReference>
<evidence type="ECO:0000313" key="20">
    <source>
        <dbReference type="Proteomes" id="UP000267250"/>
    </source>
</evidence>
<keyword evidence="4" id="KW-1003">Cell membrane</keyword>
<dbReference type="Gene3D" id="3.40.50.300">
    <property type="entry name" value="P-loop containing nucleotide triphosphate hydrolases"/>
    <property type="match status" value="1"/>
</dbReference>
<dbReference type="PANTHER" id="PTHR43185:SF1">
    <property type="entry name" value="FE(2+) TRANSPORTER FEOB"/>
    <property type="match status" value="1"/>
</dbReference>
<protein>
    <recommendedName>
        <fullName evidence="13 14">Ferrous iron transport protein B</fullName>
    </recommendedName>
</protein>
<dbReference type="Pfam" id="PF07664">
    <property type="entry name" value="FeoB_C"/>
    <property type="match status" value="1"/>
</dbReference>
<feature type="binding site" evidence="15">
    <location>
        <begin position="32"/>
        <end position="36"/>
    </location>
    <ligand>
        <name>GTP</name>
        <dbReference type="ChEBI" id="CHEBI:37565"/>
        <label>1</label>
    </ligand>
</feature>
<feature type="transmembrane region" description="Helical" evidence="17">
    <location>
        <begin position="514"/>
        <end position="539"/>
    </location>
</feature>
<evidence type="ECO:0000256" key="3">
    <source>
        <dbReference type="ARBA" id="ARBA00022448"/>
    </source>
</evidence>
<evidence type="ECO:0000259" key="18">
    <source>
        <dbReference type="PROSITE" id="PS51711"/>
    </source>
</evidence>
<dbReference type="NCBIfam" id="TIGR00231">
    <property type="entry name" value="small_GTP"/>
    <property type="match status" value="1"/>
</dbReference>
<dbReference type="Proteomes" id="UP000267250">
    <property type="component" value="Chromosome"/>
</dbReference>
<name>A0A3Q9HQN0_9FIRM</name>
<evidence type="ECO:0000256" key="4">
    <source>
        <dbReference type="ARBA" id="ARBA00022475"/>
    </source>
</evidence>
<keyword evidence="20" id="KW-1185">Reference proteome</keyword>
<dbReference type="PANTHER" id="PTHR43185">
    <property type="entry name" value="FERROUS IRON TRANSPORT PROTEIN B"/>
    <property type="match status" value="1"/>
</dbReference>
<feature type="transmembrane region" description="Helical" evidence="17">
    <location>
        <begin position="291"/>
        <end position="316"/>
    </location>
</feature>
<comment type="function">
    <text evidence="1 17">Probable transporter of a GTP-driven Fe(2+) uptake system.</text>
</comment>
<comment type="subcellular location">
    <subcellularLocation>
        <location evidence="2 17">Cell membrane</location>
        <topology evidence="2 17">Multi-pass membrane protein</topology>
    </subcellularLocation>
</comment>
<keyword evidence="12 17" id="KW-0472">Membrane</keyword>
<evidence type="ECO:0000256" key="10">
    <source>
        <dbReference type="ARBA" id="ARBA00023065"/>
    </source>
</evidence>
<dbReference type="GO" id="GO:0046872">
    <property type="term" value="F:metal ion binding"/>
    <property type="evidence" value="ECO:0007669"/>
    <property type="project" value="UniProtKB-KW"/>
</dbReference>
<feature type="transmembrane region" description="Helical" evidence="17">
    <location>
        <begin position="591"/>
        <end position="611"/>
    </location>
</feature>
<evidence type="ECO:0000256" key="7">
    <source>
        <dbReference type="ARBA" id="ARBA00022741"/>
    </source>
</evidence>
<gene>
    <name evidence="19" type="ORF">BBF96_09390</name>
</gene>
<feature type="transmembrane region" description="Helical" evidence="17">
    <location>
        <begin position="623"/>
        <end position="644"/>
    </location>
</feature>
<feature type="binding site" evidence="16">
    <location>
        <position position="22"/>
    </location>
    <ligand>
        <name>Mg(2+)</name>
        <dbReference type="ChEBI" id="CHEBI:18420"/>
        <label>1</label>
    </ligand>
</feature>
<dbReference type="InterPro" id="IPR030389">
    <property type="entry name" value="G_FEOB_dom"/>
</dbReference>
<evidence type="ECO:0000256" key="11">
    <source>
        <dbReference type="ARBA" id="ARBA00023134"/>
    </source>
</evidence>
<dbReference type="CDD" id="cd01879">
    <property type="entry name" value="FeoB"/>
    <property type="match status" value="1"/>
</dbReference>
<feature type="transmembrane region" description="Helical" evidence="17">
    <location>
        <begin position="462"/>
        <end position="480"/>
    </location>
</feature>
<dbReference type="InterPro" id="IPR027417">
    <property type="entry name" value="P-loop_NTPase"/>
</dbReference>
<dbReference type="InterPro" id="IPR011642">
    <property type="entry name" value="Gate_dom"/>
</dbReference>
<dbReference type="SUPFAM" id="SSF52540">
    <property type="entry name" value="P-loop containing nucleoside triphosphate hydrolases"/>
    <property type="match status" value="1"/>
</dbReference>
<keyword evidence="16" id="KW-0479">Metal-binding</keyword>
<keyword evidence="10" id="KW-0406">Ion transport</keyword>
<dbReference type="PROSITE" id="PS51711">
    <property type="entry name" value="G_FEOB"/>
    <property type="match status" value="1"/>
</dbReference>
<evidence type="ECO:0000256" key="2">
    <source>
        <dbReference type="ARBA" id="ARBA00004651"/>
    </source>
</evidence>
<keyword evidence="5 17" id="KW-0410">Iron transport</keyword>
<dbReference type="Pfam" id="PF17910">
    <property type="entry name" value="FeoB_Cyto"/>
    <property type="match status" value="1"/>
</dbReference>
<dbReference type="AlphaFoldDB" id="A0A3Q9HQN0"/>
<evidence type="ECO:0000256" key="8">
    <source>
        <dbReference type="ARBA" id="ARBA00022989"/>
    </source>
</evidence>
<feature type="binding site" evidence="16">
    <location>
        <position position="21"/>
    </location>
    <ligand>
        <name>Mg(2+)</name>
        <dbReference type="ChEBI" id="CHEBI:18420"/>
        <label>2</label>
    </ligand>
</feature>
<dbReference type="RefSeq" id="WP_127016923.1">
    <property type="nucleotide sequence ID" value="NZ_CP016379.1"/>
</dbReference>
<dbReference type="InterPro" id="IPR003373">
    <property type="entry name" value="Fe2_transport_prot-B"/>
</dbReference>
<evidence type="ECO:0000256" key="1">
    <source>
        <dbReference type="ARBA" id="ARBA00003926"/>
    </source>
</evidence>
<dbReference type="Pfam" id="PF02421">
    <property type="entry name" value="FeoB_N"/>
    <property type="match status" value="1"/>
</dbReference>
<feature type="binding site" evidence="15">
    <location>
        <begin position="7"/>
        <end position="14"/>
    </location>
    <ligand>
        <name>GTP</name>
        <dbReference type="ChEBI" id="CHEBI:37565"/>
        <label>1</label>
    </ligand>
</feature>
<evidence type="ECO:0000256" key="17">
    <source>
        <dbReference type="RuleBase" id="RU362098"/>
    </source>
</evidence>
<organism evidence="19 20">
    <name type="scientific">Anoxybacter fermentans</name>
    <dbReference type="NCBI Taxonomy" id="1323375"/>
    <lineage>
        <taxon>Bacteria</taxon>
        <taxon>Bacillati</taxon>
        <taxon>Bacillota</taxon>
        <taxon>Clostridia</taxon>
        <taxon>Halanaerobiales</taxon>
        <taxon>Anoxybacter</taxon>
    </lineage>
</organism>
<keyword evidence="7 15" id="KW-0547">Nucleotide-binding</keyword>
<evidence type="ECO:0000256" key="14">
    <source>
        <dbReference type="NCBIfam" id="TIGR00437"/>
    </source>
</evidence>